<reference evidence="1 2" key="1">
    <citation type="submission" date="2019-05" db="EMBL/GenBank/DDBJ databases">
        <title>Another draft genome of Portunus trituberculatus and its Hox gene families provides insights of decapod evolution.</title>
        <authorList>
            <person name="Jeong J.-H."/>
            <person name="Song I."/>
            <person name="Kim S."/>
            <person name="Choi T."/>
            <person name="Kim D."/>
            <person name="Ryu S."/>
            <person name="Kim W."/>
        </authorList>
    </citation>
    <scope>NUCLEOTIDE SEQUENCE [LARGE SCALE GENOMIC DNA]</scope>
    <source>
        <tissue evidence="1">Muscle</tissue>
    </source>
</reference>
<dbReference type="AlphaFoldDB" id="A0A5B7CR20"/>
<gene>
    <name evidence="1" type="ORF">E2C01_004575</name>
</gene>
<keyword evidence="2" id="KW-1185">Reference proteome</keyword>
<dbReference type="Proteomes" id="UP000324222">
    <property type="component" value="Unassembled WGS sequence"/>
</dbReference>
<proteinExistence type="predicted"/>
<sequence length="114" mass="12652">MSPHSTVMTDFGQKIFYWLGIAAEKSKSGDARRKGRYIRSGVDSSPLLWSTFSIKCGDWILRAAHIEQARPDQAWIFHGTSPAPSVAVRRGTLSHSPPRNEGSGEFAIHFVLIL</sequence>
<evidence type="ECO:0000313" key="2">
    <source>
        <dbReference type="Proteomes" id="UP000324222"/>
    </source>
</evidence>
<evidence type="ECO:0000313" key="1">
    <source>
        <dbReference type="EMBL" id="MPC11900.1"/>
    </source>
</evidence>
<protein>
    <submittedName>
        <fullName evidence="1">Uncharacterized protein</fullName>
    </submittedName>
</protein>
<organism evidence="1 2">
    <name type="scientific">Portunus trituberculatus</name>
    <name type="common">Swimming crab</name>
    <name type="synonym">Neptunus trituberculatus</name>
    <dbReference type="NCBI Taxonomy" id="210409"/>
    <lineage>
        <taxon>Eukaryota</taxon>
        <taxon>Metazoa</taxon>
        <taxon>Ecdysozoa</taxon>
        <taxon>Arthropoda</taxon>
        <taxon>Crustacea</taxon>
        <taxon>Multicrustacea</taxon>
        <taxon>Malacostraca</taxon>
        <taxon>Eumalacostraca</taxon>
        <taxon>Eucarida</taxon>
        <taxon>Decapoda</taxon>
        <taxon>Pleocyemata</taxon>
        <taxon>Brachyura</taxon>
        <taxon>Eubrachyura</taxon>
        <taxon>Portunoidea</taxon>
        <taxon>Portunidae</taxon>
        <taxon>Portuninae</taxon>
        <taxon>Portunus</taxon>
    </lineage>
</organism>
<dbReference type="EMBL" id="VSRR010000187">
    <property type="protein sequence ID" value="MPC11900.1"/>
    <property type="molecule type" value="Genomic_DNA"/>
</dbReference>
<comment type="caution">
    <text evidence="1">The sequence shown here is derived from an EMBL/GenBank/DDBJ whole genome shotgun (WGS) entry which is preliminary data.</text>
</comment>
<name>A0A5B7CR20_PORTR</name>
<accession>A0A5B7CR20</accession>